<gene>
    <name evidence="5" type="ORF">NIES2135_56310</name>
</gene>
<dbReference type="NCBIfam" id="TIGR00229">
    <property type="entry name" value="sensory_box"/>
    <property type="match status" value="1"/>
</dbReference>
<dbReference type="SMART" id="SM00387">
    <property type="entry name" value="HATPase_c"/>
    <property type="match status" value="1"/>
</dbReference>
<feature type="domain" description="PAC" evidence="4">
    <location>
        <begin position="138"/>
        <end position="190"/>
    </location>
</feature>
<organism evidence="5 6">
    <name type="scientific">Leptolyngbya boryana NIES-2135</name>
    <dbReference type="NCBI Taxonomy" id="1973484"/>
    <lineage>
        <taxon>Bacteria</taxon>
        <taxon>Bacillati</taxon>
        <taxon>Cyanobacteriota</taxon>
        <taxon>Cyanophyceae</taxon>
        <taxon>Leptolyngbyales</taxon>
        <taxon>Leptolyngbyaceae</taxon>
        <taxon>Leptolyngbya group</taxon>
        <taxon>Leptolyngbya</taxon>
    </lineage>
</organism>
<dbReference type="PROSITE" id="PS50109">
    <property type="entry name" value="HIS_KIN"/>
    <property type="match status" value="1"/>
</dbReference>
<evidence type="ECO:0000259" key="4">
    <source>
        <dbReference type="PROSITE" id="PS50113"/>
    </source>
</evidence>
<dbReference type="Proteomes" id="UP000217895">
    <property type="component" value="Chromosome"/>
</dbReference>
<evidence type="ECO:0000259" key="3">
    <source>
        <dbReference type="PROSITE" id="PS50112"/>
    </source>
</evidence>
<evidence type="ECO:0000256" key="1">
    <source>
        <dbReference type="ARBA" id="ARBA00022777"/>
    </source>
</evidence>
<dbReference type="GO" id="GO:0016301">
    <property type="term" value="F:kinase activity"/>
    <property type="evidence" value="ECO:0007669"/>
    <property type="project" value="UniProtKB-KW"/>
</dbReference>
<dbReference type="InterPro" id="IPR035965">
    <property type="entry name" value="PAS-like_dom_sf"/>
</dbReference>
<dbReference type="Pfam" id="PF02518">
    <property type="entry name" value="HATPase_c"/>
    <property type="match status" value="1"/>
</dbReference>
<reference evidence="5 6" key="1">
    <citation type="submission" date="2017-06" db="EMBL/GenBank/DDBJ databases">
        <title>Genome sequencing of cyanobaciteial culture collection at National Institute for Environmental Studies (NIES).</title>
        <authorList>
            <person name="Hirose Y."/>
            <person name="Shimura Y."/>
            <person name="Fujisawa T."/>
            <person name="Nakamura Y."/>
            <person name="Kawachi M."/>
        </authorList>
    </citation>
    <scope>NUCLEOTIDE SEQUENCE [LARGE SCALE GENOMIC DNA]</scope>
    <source>
        <strain evidence="5 6">NIES-2135</strain>
    </source>
</reference>
<evidence type="ECO:0000313" key="5">
    <source>
        <dbReference type="EMBL" id="BAY58757.1"/>
    </source>
</evidence>
<dbReference type="InterPro" id="IPR000700">
    <property type="entry name" value="PAS-assoc_C"/>
</dbReference>
<dbReference type="InterPro" id="IPR036890">
    <property type="entry name" value="HATPase_C_sf"/>
</dbReference>
<dbReference type="Pfam" id="PF08447">
    <property type="entry name" value="PAS_3"/>
    <property type="match status" value="1"/>
</dbReference>
<evidence type="ECO:0000259" key="2">
    <source>
        <dbReference type="PROSITE" id="PS50109"/>
    </source>
</evidence>
<dbReference type="SUPFAM" id="SSF55874">
    <property type="entry name" value="ATPase domain of HSP90 chaperone/DNA topoisomerase II/histidine kinase"/>
    <property type="match status" value="1"/>
</dbReference>
<dbReference type="Pfam" id="PF07568">
    <property type="entry name" value="HisKA_2"/>
    <property type="match status" value="1"/>
</dbReference>
<dbReference type="InterPro" id="IPR013655">
    <property type="entry name" value="PAS_fold_3"/>
</dbReference>
<feature type="domain" description="Histidine kinase" evidence="2">
    <location>
        <begin position="201"/>
        <end position="394"/>
    </location>
</feature>
<dbReference type="SUPFAM" id="SSF55785">
    <property type="entry name" value="PYP-like sensor domain (PAS domain)"/>
    <property type="match status" value="1"/>
</dbReference>
<dbReference type="AlphaFoldDB" id="A0A1Z4JQ20"/>
<dbReference type="SMART" id="SM00091">
    <property type="entry name" value="PAS"/>
    <property type="match status" value="1"/>
</dbReference>
<dbReference type="Gene3D" id="3.30.565.10">
    <property type="entry name" value="Histidine kinase-like ATPase, C-terminal domain"/>
    <property type="match status" value="1"/>
</dbReference>
<sequence length="394" mass="44649">MAAHGLELEARVQAFKQQIQEFQHYLDTVSNANQPLIERSLTKILTQLDTLVEPNPVALDISRTIEEQWSTLSTCLPFGIFSTDAQGRCTYINPRCQEMIGYMLEEKLGEGWCDFLHPEDCDRVLLAWTEAISKGIPYTNQFRVITPQKETCWLSVRTTPTFSDAGTVQGHLGTIEDITAQKLAEEQIKLSLREKEALLKEIHHRVKNNLQIISSLIYLQAQRIEDPEVRQIFEDSQSRISSMALVHDSLYRSQDFARVNLSEYVQTLTSSLFNAYRTQPEEIHLIVQVDPDVIVSLEKAIPCGLILNELMTNALKHGFNGEETGEVAVKLETHSSQVFLMVENSGNNLPESFQLQKIRSMGLRLVNALVNQIDGQLSVENAQKTRFKVEFNAA</sequence>
<dbReference type="CDD" id="cd00130">
    <property type="entry name" value="PAS"/>
    <property type="match status" value="1"/>
</dbReference>
<keyword evidence="1 5" id="KW-0418">Kinase</keyword>
<proteinExistence type="predicted"/>
<dbReference type="PROSITE" id="PS50112">
    <property type="entry name" value="PAS"/>
    <property type="match status" value="1"/>
</dbReference>
<dbReference type="PANTHER" id="PTHR43065">
    <property type="entry name" value="SENSOR HISTIDINE KINASE"/>
    <property type="match status" value="1"/>
</dbReference>
<accession>A0A1Z4JQ20</accession>
<dbReference type="InterPro" id="IPR000014">
    <property type="entry name" value="PAS"/>
</dbReference>
<evidence type="ECO:0000313" key="6">
    <source>
        <dbReference type="Proteomes" id="UP000217895"/>
    </source>
</evidence>
<feature type="domain" description="PAS" evidence="3">
    <location>
        <begin position="80"/>
        <end position="135"/>
    </location>
</feature>
<protein>
    <submittedName>
        <fullName evidence="5">Signal transduction histidine kinase</fullName>
    </submittedName>
</protein>
<dbReference type="EMBL" id="AP018203">
    <property type="protein sequence ID" value="BAY58757.1"/>
    <property type="molecule type" value="Genomic_DNA"/>
</dbReference>
<dbReference type="InterPro" id="IPR011495">
    <property type="entry name" value="Sig_transdc_His_kin_sub2_dim/P"/>
</dbReference>
<dbReference type="Gene3D" id="3.30.450.20">
    <property type="entry name" value="PAS domain"/>
    <property type="match status" value="1"/>
</dbReference>
<dbReference type="PANTHER" id="PTHR43065:SF23">
    <property type="entry name" value="SENSOR HISTIDINE KINASE PDTAS"/>
    <property type="match status" value="1"/>
</dbReference>
<keyword evidence="1 5" id="KW-0808">Transferase</keyword>
<name>A0A1Z4JQ20_LEPBY</name>
<keyword evidence="6" id="KW-1185">Reference proteome</keyword>
<dbReference type="InterPro" id="IPR003594">
    <property type="entry name" value="HATPase_dom"/>
</dbReference>
<dbReference type="InterPro" id="IPR005467">
    <property type="entry name" value="His_kinase_dom"/>
</dbReference>
<dbReference type="PROSITE" id="PS50113">
    <property type="entry name" value="PAC"/>
    <property type="match status" value="1"/>
</dbReference>